<dbReference type="SMART" id="SM00421">
    <property type="entry name" value="HTH_LUXR"/>
    <property type="match status" value="1"/>
</dbReference>
<protein>
    <recommendedName>
        <fullName evidence="3">HTH luxR-type domain-containing protein</fullName>
    </recommendedName>
</protein>
<dbReference type="PRINTS" id="PR00038">
    <property type="entry name" value="HTHLUXR"/>
</dbReference>
<comment type="caution">
    <text evidence="4">The sequence shown here is derived from an EMBL/GenBank/DDBJ whole genome shotgun (WGS) entry which is preliminary data.</text>
</comment>
<evidence type="ECO:0000256" key="1">
    <source>
        <dbReference type="ARBA" id="ARBA00022741"/>
    </source>
</evidence>
<dbReference type="InterPro" id="IPR041664">
    <property type="entry name" value="AAA_16"/>
</dbReference>
<dbReference type="PROSITE" id="PS50043">
    <property type="entry name" value="HTH_LUXR_2"/>
    <property type="match status" value="1"/>
</dbReference>
<proteinExistence type="predicted"/>
<evidence type="ECO:0000313" key="4">
    <source>
        <dbReference type="EMBL" id="MDQ2588433.1"/>
    </source>
</evidence>
<accession>A0ABU0X8I0</accession>
<keyword evidence="1" id="KW-0547">Nucleotide-binding</keyword>
<dbReference type="EMBL" id="NSDM01000018">
    <property type="protein sequence ID" value="MDQ2588433.1"/>
    <property type="molecule type" value="Genomic_DNA"/>
</dbReference>
<feature type="domain" description="HTH luxR-type" evidence="3">
    <location>
        <begin position="818"/>
        <end position="882"/>
    </location>
</feature>
<dbReference type="Pfam" id="PF00196">
    <property type="entry name" value="GerE"/>
    <property type="match status" value="1"/>
</dbReference>
<dbReference type="InterPro" id="IPR016032">
    <property type="entry name" value="Sig_transdc_resp-reg_C-effctor"/>
</dbReference>
<keyword evidence="5" id="KW-1185">Reference proteome</keyword>
<dbReference type="Pfam" id="PF13191">
    <property type="entry name" value="AAA_16"/>
    <property type="match status" value="1"/>
</dbReference>
<dbReference type="PANTHER" id="PTHR16305">
    <property type="entry name" value="TESTICULAR SOLUBLE ADENYLYL CYCLASE"/>
    <property type="match status" value="1"/>
</dbReference>
<dbReference type="InterPro" id="IPR000792">
    <property type="entry name" value="Tscrpt_reg_LuxR_C"/>
</dbReference>
<evidence type="ECO:0000259" key="3">
    <source>
        <dbReference type="PROSITE" id="PS50043"/>
    </source>
</evidence>
<dbReference type="InterPro" id="IPR027417">
    <property type="entry name" value="P-loop_NTPase"/>
</dbReference>
<dbReference type="SUPFAM" id="SSF52540">
    <property type="entry name" value="P-loop containing nucleoside triphosphate hydrolases"/>
    <property type="match status" value="1"/>
</dbReference>
<dbReference type="Proteomes" id="UP001225605">
    <property type="component" value="Unassembled WGS sequence"/>
</dbReference>
<name>A0ABU0X8I0_9PSEU</name>
<sequence length="882" mass="92291">MSATHPEQHPVTPLVERDAETSLLDRVVGDLAAGRSAAVAVIGPPAIGHSALLAHAARVAAGHGVRTVVARARRWETDVEWGVVDQWRASLAPDGSGWPPLDRVRPEQRAAASSEVCSALLATARRAPLLLLVDDVHRADQASTHLLGMLLRRLRQAPVAVVCTGRCAPRAGECTPLRPRPLTAAGGRRVSRDRLGLPGADDRFDTVAEASLGLPGVLVPALDGLRDAGTRVDVRAAEAAVLRRRAAVVDRTLAGLPAGLLDVVRVLAVAGDAVPLPAARGAAAVLDHLRANGLTATGPAADDRPRLAPHVAEQVLAGTDPAVRRELHAWIAEAAHRVAAPDDVVARILLGAAPLGAPWAADVLRRVGRRRLREGHDREAAALLARAAGEPVDPADRAALVVDLACAESRDRPVVSRRALITAASEGQHRQSAVDLLLVVGDGDAVCRALPLDQAEDRPGDAGLGTLRRIASLIAGHDVDDRVDARTAAADPVLAGAEAWRLALAGRDLHRARGLALLAVAEQPLLSPRLAGAATLVLTDDLTEARAALTDMLTDALRVGRRGSAASIAHHLAHAARRAGYLDEAARHLDHALELLPLPAWPARTRAMLIASGTLLEVERGDPDAARRHLALADPASGPGRGRLLHARAAVSLASGDPVSALHDLLDCGRRLAGRGRGNPALVDWRPLAAEALVRLDRADEARTLLAEESRAAAAWGTASSVGAARLAAARWGHEPFAPRALVEAEHVLRRSPARLLHVQAQVELSAAELRLGRTREAARLADAAARTARACGAVPVRLHAEALSAAARAGAGVPHDRTRRLSELSPAQAKAAELAARGMTNPEIAGVLGVSRRTVELHLTTAYRKLGVAGRGELLALIGGR</sequence>
<dbReference type="CDD" id="cd06170">
    <property type="entry name" value="LuxR_C_like"/>
    <property type="match status" value="1"/>
</dbReference>
<reference evidence="4 5" key="1">
    <citation type="submission" date="2017-06" db="EMBL/GenBank/DDBJ databases">
        <title>Cultured bacterium strain Saccharothrix yanglingensis Hhs.015.</title>
        <authorList>
            <person name="Xia Y."/>
        </authorList>
    </citation>
    <scope>NUCLEOTIDE SEQUENCE [LARGE SCALE GENOMIC DNA]</scope>
    <source>
        <strain evidence="4 5">Hhs.015</strain>
    </source>
</reference>
<organism evidence="4 5">
    <name type="scientific">Saccharothrix yanglingensis</name>
    <dbReference type="NCBI Taxonomy" id="659496"/>
    <lineage>
        <taxon>Bacteria</taxon>
        <taxon>Bacillati</taxon>
        <taxon>Actinomycetota</taxon>
        <taxon>Actinomycetes</taxon>
        <taxon>Pseudonocardiales</taxon>
        <taxon>Pseudonocardiaceae</taxon>
        <taxon>Saccharothrix</taxon>
    </lineage>
</organism>
<keyword evidence="2" id="KW-0067">ATP-binding</keyword>
<dbReference type="SUPFAM" id="SSF46894">
    <property type="entry name" value="C-terminal effector domain of the bipartite response regulators"/>
    <property type="match status" value="1"/>
</dbReference>
<dbReference type="Gene3D" id="1.10.10.10">
    <property type="entry name" value="Winged helix-like DNA-binding domain superfamily/Winged helix DNA-binding domain"/>
    <property type="match status" value="1"/>
</dbReference>
<dbReference type="PANTHER" id="PTHR16305:SF35">
    <property type="entry name" value="TRANSCRIPTIONAL ACTIVATOR DOMAIN"/>
    <property type="match status" value="1"/>
</dbReference>
<dbReference type="InterPro" id="IPR036388">
    <property type="entry name" value="WH-like_DNA-bd_sf"/>
</dbReference>
<gene>
    <name evidence="4" type="ORF">CKY47_31660</name>
</gene>
<evidence type="ECO:0000256" key="2">
    <source>
        <dbReference type="ARBA" id="ARBA00022840"/>
    </source>
</evidence>
<evidence type="ECO:0000313" key="5">
    <source>
        <dbReference type="Proteomes" id="UP001225605"/>
    </source>
</evidence>